<name>A0A9Q3DXA8_9BASI</name>
<dbReference type="AlphaFoldDB" id="A0A9Q3DXA8"/>
<proteinExistence type="predicted"/>
<comment type="caution">
    <text evidence="1">The sequence shown here is derived from an EMBL/GenBank/DDBJ whole genome shotgun (WGS) entry which is preliminary data.</text>
</comment>
<evidence type="ECO:0000313" key="1">
    <source>
        <dbReference type="EMBL" id="MBW0508356.1"/>
    </source>
</evidence>
<evidence type="ECO:0000313" key="2">
    <source>
        <dbReference type="Proteomes" id="UP000765509"/>
    </source>
</evidence>
<sequence length="138" mass="15701">MFRRVFSQVKGNPLPQLWNPHFRNQGWGIYGNIYHYAPLFLSNPMLKGSKLNSDISSHITSPSVHFKGNIYVNQVGNLWWNPQDHLRIPMTWPSRGFLFIEIVFPQGNTGPGLFKDSFKMLLFIKSVVKASSAPALLG</sequence>
<accession>A0A9Q3DXA8</accession>
<organism evidence="1 2">
    <name type="scientific">Austropuccinia psidii MF-1</name>
    <dbReference type="NCBI Taxonomy" id="1389203"/>
    <lineage>
        <taxon>Eukaryota</taxon>
        <taxon>Fungi</taxon>
        <taxon>Dikarya</taxon>
        <taxon>Basidiomycota</taxon>
        <taxon>Pucciniomycotina</taxon>
        <taxon>Pucciniomycetes</taxon>
        <taxon>Pucciniales</taxon>
        <taxon>Sphaerophragmiaceae</taxon>
        <taxon>Austropuccinia</taxon>
    </lineage>
</organism>
<reference evidence="1" key="1">
    <citation type="submission" date="2021-03" db="EMBL/GenBank/DDBJ databases">
        <title>Draft genome sequence of rust myrtle Austropuccinia psidii MF-1, a brazilian biotype.</title>
        <authorList>
            <person name="Quecine M.C."/>
            <person name="Pachon D.M.R."/>
            <person name="Bonatelli M.L."/>
            <person name="Correr F.H."/>
            <person name="Franceschini L.M."/>
            <person name="Leite T.F."/>
            <person name="Margarido G.R.A."/>
            <person name="Almeida C.A."/>
            <person name="Ferrarezi J.A."/>
            <person name="Labate C.A."/>
        </authorList>
    </citation>
    <scope>NUCLEOTIDE SEQUENCE</scope>
    <source>
        <strain evidence="1">MF-1</strain>
    </source>
</reference>
<protein>
    <submittedName>
        <fullName evidence="1">Uncharacterized protein</fullName>
    </submittedName>
</protein>
<dbReference type="EMBL" id="AVOT02020283">
    <property type="protein sequence ID" value="MBW0508356.1"/>
    <property type="molecule type" value="Genomic_DNA"/>
</dbReference>
<keyword evidence="2" id="KW-1185">Reference proteome</keyword>
<dbReference type="Proteomes" id="UP000765509">
    <property type="component" value="Unassembled WGS sequence"/>
</dbReference>
<gene>
    <name evidence="1" type="ORF">O181_048071</name>
</gene>